<gene>
    <name evidence="5" type="primary">rebM_8</name>
    <name evidence="5" type="ORF">GALL_395830</name>
</gene>
<evidence type="ECO:0000313" key="5">
    <source>
        <dbReference type="EMBL" id="OIQ78705.1"/>
    </source>
</evidence>
<evidence type="ECO:0000256" key="3">
    <source>
        <dbReference type="ARBA" id="ARBA00022691"/>
    </source>
</evidence>
<evidence type="ECO:0000256" key="2">
    <source>
        <dbReference type="ARBA" id="ARBA00022679"/>
    </source>
</evidence>
<reference evidence="5" key="1">
    <citation type="submission" date="2016-10" db="EMBL/GenBank/DDBJ databases">
        <title>Sequence of Gallionella enrichment culture.</title>
        <authorList>
            <person name="Poehlein A."/>
            <person name="Muehling M."/>
            <person name="Daniel R."/>
        </authorList>
    </citation>
    <scope>NUCLEOTIDE SEQUENCE</scope>
</reference>
<evidence type="ECO:0000259" key="4">
    <source>
        <dbReference type="Pfam" id="PF13649"/>
    </source>
</evidence>
<dbReference type="InterPro" id="IPR029063">
    <property type="entry name" value="SAM-dependent_MTases_sf"/>
</dbReference>
<dbReference type="Gene3D" id="3.40.50.150">
    <property type="entry name" value="Vaccinia Virus protein VP39"/>
    <property type="match status" value="1"/>
</dbReference>
<organism evidence="5">
    <name type="scientific">mine drainage metagenome</name>
    <dbReference type="NCBI Taxonomy" id="410659"/>
    <lineage>
        <taxon>unclassified sequences</taxon>
        <taxon>metagenomes</taxon>
        <taxon>ecological metagenomes</taxon>
    </lineage>
</organism>
<dbReference type="AlphaFoldDB" id="A0A1J5Q4P4"/>
<dbReference type="GO" id="GO:0102082">
    <property type="term" value="F:demethylrebeccamycin--D-glucose O-methyltransferase activity"/>
    <property type="evidence" value="ECO:0007669"/>
    <property type="project" value="UniProtKB-EC"/>
</dbReference>
<dbReference type="GO" id="GO:0032259">
    <property type="term" value="P:methylation"/>
    <property type="evidence" value="ECO:0007669"/>
    <property type="project" value="UniProtKB-KW"/>
</dbReference>
<feature type="domain" description="Methyltransferase" evidence="4">
    <location>
        <begin position="70"/>
        <end position="169"/>
    </location>
</feature>
<keyword evidence="3" id="KW-0949">S-adenosyl-L-methionine</keyword>
<dbReference type="PROSITE" id="PS01184">
    <property type="entry name" value="UBIE_2"/>
    <property type="match status" value="1"/>
</dbReference>
<dbReference type="EMBL" id="MLJW01001351">
    <property type="protein sequence ID" value="OIQ78705.1"/>
    <property type="molecule type" value="Genomic_DNA"/>
</dbReference>
<dbReference type="PANTHER" id="PTHR42912">
    <property type="entry name" value="METHYLTRANSFERASE"/>
    <property type="match status" value="1"/>
</dbReference>
<dbReference type="CDD" id="cd02440">
    <property type="entry name" value="AdoMet_MTases"/>
    <property type="match status" value="1"/>
</dbReference>
<proteinExistence type="predicted"/>
<dbReference type="Pfam" id="PF13649">
    <property type="entry name" value="Methyltransf_25"/>
    <property type="match status" value="1"/>
</dbReference>
<evidence type="ECO:0000256" key="1">
    <source>
        <dbReference type="ARBA" id="ARBA00022603"/>
    </source>
</evidence>
<keyword evidence="1 5" id="KW-0489">Methyltransferase</keyword>
<sequence length="291" mass="32222">MPSFSVLHTLLREVLTRHQAGRIPEPDLVMDDPDKVAAYTRAGLEDGVMAAVYLYNCAQICDVIRPDDLVLDLACGPATQLGMAARLNPATRFIGIDMSGPMLARAEDHVAQQGLRNVSFRQGDICHLDMFDDHSMDAVISTLALHHLPTAEHLNQTLAEVGRVLKPGGGLYLLDFGRLKSERSMLYFSRQHADKQPELFTQDYLDSLRAAFSLDQFHSAAQALRGHARLYSTFIVPFMVAIKSPSRRGSDPALLAQLKSIKDALPAFQRADLSQLEQFFRWGGLANPLLP</sequence>
<accession>A0A1J5Q4P4</accession>
<dbReference type="InterPro" id="IPR023576">
    <property type="entry name" value="UbiE/COQ5_MeTrFase_CS"/>
</dbReference>
<name>A0A1J5Q4P4_9ZZZZ</name>
<protein>
    <submittedName>
        <fullName evidence="5">Demethylrebeccamycin-D-glucose O-methyltransferase</fullName>
        <ecNumber evidence="5">2.1.1.164</ecNumber>
    </submittedName>
</protein>
<dbReference type="SUPFAM" id="SSF53335">
    <property type="entry name" value="S-adenosyl-L-methionine-dependent methyltransferases"/>
    <property type="match status" value="1"/>
</dbReference>
<dbReference type="EC" id="2.1.1.164" evidence="5"/>
<dbReference type="PANTHER" id="PTHR42912:SF80">
    <property type="entry name" value="METHYLTRANSFERASE DOMAIN-CONTAINING PROTEIN"/>
    <property type="match status" value="1"/>
</dbReference>
<comment type="caution">
    <text evidence="5">The sequence shown here is derived from an EMBL/GenBank/DDBJ whole genome shotgun (WGS) entry which is preliminary data.</text>
</comment>
<keyword evidence="2 5" id="KW-0808">Transferase</keyword>
<dbReference type="InterPro" id="IPR041698">
    <property type="entry name" value="Methyltransf_25"/>
</dbReference>
<dbReference type="InterPro" id="IPR050508">
    <property type="entry name" value="Methyltransf_Superfamily"/>
</dbReference>